<reference evidence="18" key="2">
    <citation type="submission" date="2020-08" db="EMBL/GenBank/DDBJ databases">
        <title>Draft Genome Sequence of Cumin Blight Pathogen Alternaria burnsii.</title>
        <authorList>
            <person name="Feng Z."/>
        </authorList>
    </citation>
    <scope>NUCLEOTIDE SEQUENCE</scope>
    <source>
        <strain evidence="18">CBS107.38</strain>
    </source>
</reference>
<evidence type="ECO:0000256" key="16">
    <source>
        <dbReference type="SAM" id="SignalP"/>
    </source>
</evidence>
<evidence type="ECO:0000256" key="3">
    <source>
        <dbReference type="ARBA" id="ARBA00022525"/>
    </source>
</evidence>
<evidence type="ECO:0000256" key="5">
    <source>
        <dbReference type="ARBA" id="ARBA00022729"/>
    </source>
</evidence>
<dbReference type="GO" id="GO:0030245">
    <property type="term" value="P:cellulose catabolic process"/>
    <property type="evidence" value="ECO:0007669"/>
    <property type="project" value="UniProtKB-KW"/>
</dbReference>
<keyword evidence="3" id="KW-0964">Secreted</keyword>
<comment type="cofactor">
    <cofactor evidence="1">
        <name>Cu(2+)</name>
        <dbReference type="ChEBI" id="CHEBI:29036"/>
    </cofactor>
</comment>
<keyword evidence="12" id="KW-0624">Polysaccharide degradation</keyword>
<evidence type="ECO:0000256" key="12">
    <source>
        <dbReference type="ARBA" id="ARBA00023326"/>
    </source>
</evidence>
<feature type="domain" description="Auxiliary Activity family 9 catalytic" evidence="17">
    <location>
        <begin position="169"/>
        <end position="380"/>
    </location>
</feature>
<dbReference type="GO" id="GO:0005576">
    <property type="term" value="C:extracellular region"/>
    <property type="evidence" value="ECO:0007669"/>
    <property type="project" value="UniProtKB-SubCell"/>
</dbReference>
<evidence type="ECO:0000256" key="9">
    <source>
        <dbReference type="ARBA" id="ARBA00023033"/>
    </source>
</evidence>
<evidence type="ECO:0000259" key="17">
    <source>
        <dbReference type="Pfam" id="PF03443"/>
    </source>
</evidence>
<keyword evidence="6" id="KW-0136">Cellulose degradation</keyword>
<keyword evidence="10" id="KW-1015">Disulfide bond</keyword>
<evidence type="ECO:0000256" key="15">
    <source>
        <dbReference type="ARBA" id="ARBA00047174"/>
    </source>
</evidence>
<keyword evidence="11" id="KW-0119">Carbohydrate metabolism</keyword>
<dbReference type="GO" id="GO:0046872">
    <property type="term" value="F:metal ion binding"/>
    <property type="evidence" value="ECO:0007669"/>
    <property type="project" value="UniProtKB-KW"/>
</dbReference>
<comment type="catalytic activity">
    <reaction evidence="14">
        <text>[(1-&gt;4)-beta-D-glucosyl]n+m + reduced acceptor + O2 = 4-dehydro-beta-D-glucosyl-[(1-&gt;4)-beta-D-glucosyl]n-1 + [(1-&gt;4)-beta-D-glucosyl]m + acceptor + H2O.</text>
        <dbReference type="EC" id="1.14.99.56"/>
    </reaction>
</comment>
<dbReference type="EC" id="1.14.99.56" evidence="15"/>
<evidence type="ECO:0000256" key="8">
    <source>
        <dbReference type="ARBA" id="ARBA00023008"/>
    </source>
</evidence>
<comment type="similarity">
    <text evidence="13">Belongs to the polysaccharide monooxygenase AA9 family.</text>
</comment>
<feature type="chain" id="PRO_5034109710" description="lytic cellulose monooxygenase (C4-dehydrogenating)" evidence="16">
    <location>
        <begin position="20"/>
        <end position="398"/>
    </location>
</feature>
<keyword evidence="9" id="KW-0503">Monooxygenase</keyword>
<dbReference type="CDD" id="cd21175">
    <property type="entry name" value="LPMO_AA9"/>
    <property type="match status" value="1"/>
</dbReference>
<keyword evidence="7" id="KW-0560">Oxidoreductase</keyword>
<evidence type="ECO:0000256" key="2">
    <source>
        <dbReference type="ARBA" id="ARBA00004613"/>
    </source>
</evidence>
<reference evidence="18" key="1">
    <citation type="submission" date="2020-01" db="EMBL/GenBank/DDBJ databases">
        <authorList>
            <person name="Feng Z.H.Z."/>
        </authorList>
    </citation>
    <scope>NUCLEOTIDE SEQUENCE</scope>
    <source>
        <strain evidence="18">CBS107.38</strain>
    </source>
</reference>
<evidence type="ECO:0000313" key="19">
    <source>
        <dbReference type="Proteomes" id="UP000596902"/>
    </source>
</evidence>
<dbReference type="Proteomes" id="UP000596902">
    <property type="component" value="Unassembled WGS sequence"/>
</dbReference>
<evidence type="ECO:0000256" key="14">
    <source>
        <dbReference type="ARBA" id="ARBA00045077"/>
    </source>
</evidence>
<keyword evidence="19" id="KW-1185">Reference proteome</keyword>
<comment type="subcellular location">
    <subcellularLocation>
        <location evidence="2">Secreted</location>
    </subcellularLocation>
</comment>
<accession>A0A8H7B530</accession>
<name>A0A8H7B530_9PLEO</name>
<evidence type="ECO:0000256" key="10">
    <source>
        <dbReference type="ARBA" id="ARBA00023157"/>
    </source>
</evidence>
<evidence type="ECO:0000256" key="7">
    <source>
        <dbReference type="ARBA" id="ARBA00023002"/>
    </source>
</evidence>
<comment type="caution">
    <text evidence="18">The sequence shown here is derived from an EMBL/GenBank/DDBJ whole genome shotgun (WGS) entry which is preliminary data.</text>
</comment>
<evidence type="ECO:0000256" key="4">
    <source>
        <dbReference type="ARBA" id="ARBA00022723"/>
    </source>
</evidence>
<protein>
    <recommendedName>
        <fullName evidence="15">lytic cellulose monooxygenase (C4-dehydrogenating)</fullName>
        <ecNumber evidence="15">1.14.99.56</ecNumber>
    </recommendedName>
</protein>
<evidence type="ECO:0000256" key="11">
    <source>
        <dbReference type="ARBA" id="ARBA00023277"/>
    </source>
</evidence>
<dbReference type="GO" id="GO:0004497">
    <property type="term" value="F:monooxygenase activity"/>
    <property type="evidence" value="ECO:0007669"/>
    <property type="project" value="UniProtKB-KW"/>
</dbReference>
<dbReference type="EMBL" id="JAAABM010000007">
    <property type="protein sequence ID" value="KAF7676512.1"/>
    <property type="molecule type" value="Genomic_DNA"/>
</dbReference>
<evidence type="ECO:0000256" key="6">
    <source>
        <dbReference type="ARBA" id="ARBA00023001"/>
    </source>
</evidence>
<dbReference type="Pfam" id="PF03443">
    <property type="entry name" value="AA9"/>
    <property type="match status" value="1"/>
</dbReference>
<dbReference type="GeneID" id="62204242"/>
<evidence type="ECO:0000313" key="18">
    <source>
        <dbReference type="EMBL" id="KAF7676512.1"/>
    </source>
</evidence>
<organism evidence="18 19">
    <name type="scientific">Alternaria burnsii</name>
    <dbReference type="NCBI Taxonomy" id="1187904"/>
    <lineage>
        <taxon>Eukaryota</taxon>
        <taxon>Fungi</taxon>
        <taxon>Dikarya</taxon>
        <taxon>Ascomycota</taxon>
        <taxon>Pezizomycotina</taxon>
        <taxon>Dothideomycetes</taxon>
        <taxon>Pleosporomycetidae</taxon>
        <taxon>Pleosporales</taxon>
        <taxon>Pleosporineae</taxon>
        <taxon>Pleosporaceae</taxon>
        <taxon>Alternaria</taxon>
        <taxon>Alternaria sect. Alternaria</taxon>
    </lineage>
</organism>
<sequence length="398" mass="42450">MKLLNAILVLFLSFCSVSAAAVLPNAFPDVANLTSDPVRHYSPTHGTCCILLGIVEKKPQSPNDRESTAWVSLWDGATKEFKGLTWGDGEPVRRIVTAHSIDGDPTGEALKIHGLFSPADCFSIKWINPTPGLSEASNSEDSDSPESIGRTMFVNALTLLGLITTASAHGYLKSISVNGGANYLAWQVGQDDYLTPEPIRYARRIKDNGPVPDFTTKDITCNVGGNLPAKGVIPVMPGDKVKLQWDQWGSSHSGPVMNYLASCGTNCSTFRGDTGTPWVKFDQMGYDTTKSPPWGSDFLAKQGASWTVTIPAGLKAGEYLLRHEILGLHVAGTRMGAQFYPACVQISVGGSGSKALPAGVGLPGSYDPDDKEGVLVQLWQVQAGQRGYTPPGGPVKTI</sequence>
<dbReference type="PANTHER" id="PTHR33353:SF10">
    <property type="entry name" value="ENDO-BETA-1,4-GLUCANASE D"/>
    <property type="match status" value="1"/>
</dbReference>
<feature type="signal peptide" evidence="16">
    <location>
        <begin position="1"/>
        <end position="19"/>
    </location>
</feature>
<dbReference type="Gene3D" id="2.70.50.70">
    <property type="match status" value="1"/>
</dbReference>
<keyword evidence="5 16" id="KW-0732">Signal</keyword>
<keyword evidence="8" id="KW-0186">Copper</keyword>
<dbReference type="InterPro" id="IPR049892">
    <property type="entry name" value="AA9"/>
</dbReference>
<dbReference type="AlphaFoldDB" id="A0A8H7B530"/>
<dbReference type="RefSeq" id="XP_038786753.1">
    <property type="nucleotide sequence ID" value="XM_038931064.1"/>
</dbReference>
<keyword evidence="4" id="KW-0479">Metal-binding</keyword>
<proteinExistence type="inferred from homology"/>
<evidence type="ECO:0000256" key="1">
    <source>
        <dbReference type="ARBA" id="ARBA00001973"/>
    </source>
</evidence>
<dbReference type="PANTHER" id="PTHR33353">
    <property type="entry name" value="PUTATIVE (AFU_ORTHOLOGUE AFUA_1G12560)-RELATED"/>
    <property type="match status" value="1"/>
</dbReference>
<evidence type="ECO:0000256" key="13">
    <source>
        <dbReference type="ARBA" id="ARBA00044502"/>
    </source>
</evidence>
<gene>
    <name evidence="18" type="ORF">GT037_006017</name>
</gene>
<dbReference type="InterPro" id="IPR005103">
    <property type="entry name" value="AA9_LPMO"/>
</dbReference>